<feature type="binding site" evidence="9">
    <location>
        <begin position="240"/>
        <end position="245"/>
    </location>
    <ligand>
        <name>ATP</name>
        <dbReference type="ChEBI" id="CHEBI:30616"/>
    </ligand>
</feature>
<evidence type="ECO:0000256" key="8">
    <source>
        <dbReference type="ARBA" id="ARBA00023277"/>
    </source>
</evidence>
<dbReference type="InterPro" id="IPR002139">
    <property type="entry name" value="Ribo/fructo_kinase"/>
</dbReference>
<dbReference type="GO" id="GO:0005737">
    <property type="term" value="C:cytoplasm"/>
    <property type="evidence" value="ECO:0007669"/>
    <property type="project" value="UniProtKB-SubCell"/>
</dbReference>
<dbReference type="GO" id="GO:0005524">
    <property type="term" value="F:ATP binding"/>
    <property type="evidence" value="ECO:0007669"/>
    <property type="project" value="UniProtKB-UniRule"/>
</dbReference>
<evidence type="ECO:0000256" key="7">
    <source>
        <dbReference type="ARBA" id="ARBA00022958"/>
    </source>
</evidence>
<dbReference type="KEGG" id="tasa:A1Q1_02272"/>
<comment type="caution">
    <text evidence="9">Lacks conserved residue(s) required for the propagation of feature annotation.</text>
</comment>
<feature type="domain" description="Carbohydrate kinase PfkB" evidence="10">
    <location>
        <begin position="8"/>
        <end position="298"/>
    </location>
</feature>
<feature type="binding site" evidence="9">
    <location>
        <position position="137"/>
    </location>
    <ligand>
        <name>substrate</name>
    </ligand>
</feature>
<comment type="cofactor">
    <cofactor evidence="9">
        <name>Mg(2+)</name>
        <dbReference type="ChEBI" id="CHEBI:18420"/>
    </cofactor>
    <text evidence="9">Requires a divalent cation, most likely magnesium in vivo, as an electrophilic catalyst to aid phosphoryl group transfer. It is the chelate of the metal and the nucleotide that is the actual substrate.</text>
</comment>
<evidence type="ECO:0000256" key="1">
    <source>
        <dbReference type="ARBA" id="ARBA00022679"/>
    </source>
</evidence>
<gene>
    <name evidence="11" type="ORF">A1Q1_02272</name>
</gene>
<feature type="binding site" evidence="9">
    <location>
        <position position="269"/>
    </location>
    <ligand>
        <name>K(+)</name>
        <dbReference type="ChEBI" id="CHEBI:29103"/>
    </ligand>
</feature>
<dbReference type="EC" id="2.7.1.15" evidence="9"/>
<name>J6F0P0_TRIAS</name>
<evidence type="ECO:0000256" key="6">
    <source>
        <dbReference type="ARBA" id="ARBA00022842"/>
    </source>
</evidence>
<comment type="function">
    <text evidence="9">Catalyzes the phosphorylation of ribose at O-5 in a reaction requiring ATP and magnesium. The resulting D-ribose-5-phosphate can then be used either for sythesis of nucleotides, histidine, and tryptophan, or as a component of the pentose phosphate pathway.</text>
</comment>
<dbReference type="CDD" id="cd01174">
    <property type="entry name" value="ribokinase"/>
    <property type="match status" value="1"/>
</dbReference>
<reference evidence="11 12" key="1">
    <citation type="journal article" date="2012" name="Eukaryot. Cell">
        <title>Draft genome sequence of CBS 2479, the standard type strain of Trichosporon asahii.</title>
        <authorList>
            <person name="Yang R.Y."/>
            <person name="Li H.T."/>
            <person name="Zhu H."/>
            <person name="Zhou G.P."/>
            <person name="Wang M."/>
            <person name="Wang L."/>
        </authorList>
    </citation>
    <scope>NUCLEOTIDE SEQUENCE [LARGE SCALE GENOMIC DNA]</scope>
    <source>
        <strain evidence="12">ATCC 90039 / CBS 2479 / JCM 2466 / KCTC 7840 / NCYC 2677 / UAMH 7654</strain>
    </source>
</reference>
<dbReference type="HAMAP" id="MF_01987">
    <property type="entry name" value="Ribokinase"/>
    <property type="match status" value="1"/>
</dbReference>
<dbReference type="PRINTS" id="PR00990">
    <property type="entry name" value="RIBOKINASE"/>
</dbReference>
<keyword evidence="4 9" id="KW-0418">Kinase</keyword>
<feature type="active site" description="Proton acceptor" evidence="9">
    <location>
        <position position="275"/>
    </location>
</feature>
<keyword evidence="3 9" id="KW-0547">Nucleotide-binding</keyword>
<evidence type="ECO:0000256" key="5">
    <source>
        <dbReference type="ARBA" id="ARBA00022840"/>
    </source>
</evidence>
<dbReference type="InterPro" id="IPR029056">
    <property type="entry name" value="Ribokinase-like"/>
</dbReference>
<comment type="catalytic activity">
    <reaction evidence="9">
        <text>D-ribose + ATP = D-ribose 5-phosphate + ADP + H(+)</text>
        <dbReference type="Rhea" id="RHEA:13697"/>
        <dbReference type="ChEBI" id="CHEBI:15378"/>
        <dbReference type="ChEBI" id="CHEBI:30616"/>
        <dbReference type="ChEBI" id="CHEBI:47013"/>
        <dbReference type="ChEBI" id="CHEBI:78346"/>
        <dbReference type="ChEBI" id="CHEBI:456216"/>
        <dbReference type="EC" id="2.7.1.15"/>
    </reaction>
</comment>
<proteinExistence type="inferred from homology"/>
<dbReference type="GO" id="GO:0005634">
    <property type="term" value="C:nucleus"/>
    <property type="evidence" value="ECO:0007669"/>
    <property type="project" value="UniProtKB-SubCell"/>
</dbReference>
<keyword evidence="9" id="KW-0963">Cytoplasm</keyword>
<organism evidence="11 12">
    <name type="scientific">Trichosporon asahii var. asahii (strain ATCC 90039 / CBS 2479 / JCM 2466 / KCTC 7840 / NBRC 103889/ NCYC 2677 / UAMH 7654)</name>
    <name type="common">Yeast</name>
    <dbReference type="NCBI Taxonomy" id="1186058"/>
    <lineage>
        <taxon>Eukaryota</taxon>
        <taxon>Fungi</taxon>
        <taxon>Dikarya</taxon>
        <taxon>Basidiomycota</taxon>
        <taxon>Agaricomycotina</taxon>
        <taxon>Tremellomycetes</taxon>
        <taxon>Trichosporonales</taxon>
        <taxon>Trichosporonaceae</taxon>
        <taxon>Trichosporon</taxon>
    </lineage>
</organism>
<dbReference type="Gene3D" id="3.40.1190.20">
    <property type="match status" value="1"/>
</dbReference>
<dbReference type="GeneID" id="25985786"/>
<dbReference type="PANTHER" id="PTHR10584">
    <property type="entry name" value="SUGAR KINASE"/>
    <property type="match status" value="1"/>
</dbReference>
<evidence type="ECO:0000313" key="11">
    <source>
        <dbReference type="EMBL" id="EJT48727.1"/>
    </source>
</evidence>
<dbReference type="EMBL" id="ALBS01000193">
    <property type="protein sequence ID" value="EJT48727.1"/>
    <property type="molecule type" value="Genomic_DNA"/>
</dbReference>
<evidence type="ECO:0000256" key="3">
    <source>
        <dbReference type="ARBA" id="ARBA00022741"/>
    </source>
</evidence>
<feature type="binding site" evidence="9">
    <location>
        <position position="319"/>
    </location>
    <ligand>
        <name>K(+)</name>
        <dbReference type="ChEBI" id="CHEBI:29103"/>
    </ligand>
</feature>
<dbReference type="SUPFAM" id="SSF53613">
    <property type="entry name" value="Ribokinase-like"/>
    <property type="match status" value="1"/>
</dbReference>
<accession>J6F0P0</accession>
<feature type="binding site" evidence="9">
    <location>
        <position position="310"/>
    </location>
    <ligand>
        <name>K(+)</name>
        <dbReference type="ChEBI" id="CHEBI:29103"/>
    </ligand>
</feature>
<dbReference type="GO" id="GO:0046872">
    <property type="term" value="F:metal ion binding"/>
    <property type="evidence" value="ECO:0007669"/>
    <property type="project" value="UniProtKB-KW"/>
</dbReference>
<dbReference type="GO" id="GO:0019303">
    <property type="term" value="P:D-ribose catabolic process"/>
    <property type="evidence" value="ECO:0007669"/>
    <property type="project" value="UniProtKB-UniRule"/>
</dbReference>
<sequence length="334" mass="35304">MSATSACLVAGSVNIDEFYALPHIVRPGETIASTGYSRRGGGKGANQAVAVGRACDNRGAVKLSACIGEDGRDLLDLMVDAGVDVSGVDILKDQHTGRAIIQSSQDGENSIVLFAGANYARSPAPIGSATHVVVQNEIPFDSTLAFLRSAKESNAATIFNPSPMPSNEQLRAFPWETIDWLLLNEGEAGDITRALTSEELKSSVVVPEGMELPAEAKSALDILSGVKSLPLMNTVNLVCTLGAHGVLLFRNDKEWFYRPAAKLLKPLRDTTGAGDCFTGYFTAGLMRIGEPTMEALEGVVDECLAACSMCVEIAGAAESVPARSQVLERMALKN</sequence>
<feature type="binding site" evidence="9">
    <location>
        <begin position="42"/>
        <end position="46"/>
    </location>
    <ligand>
        <name>substrate</name>
    </ligand>
</feature>
<comment type="pathway">
    <text evidence="9">Carbohydrate metabolism; D-ribose degradation; D-ribose 5-phosphate from beta-D-ribopyranose: step 2/2.</text>
</comment>
<feature type="binding site" evidence="9">
    <location>
        <begin position="274"/>
        <end position="275"/>
    </location>
    <ligand>
        <name>ATP</name>
        <dbReference type="ChEBI" id="CHEBI:30616"/>
    </ligand>
</feature>
<dbReference type="InterPro" id="IPR011877">
    <property type="entry name" value="Ribokinase"/>
</dbReference>
<keyword evidence="1 9" id="KW-0808">Transferase</keyword>
<feature type="binding site" evidence="9">
    <location>
        <begin position="14"/>
        <end position="16"/>
    </location>
    <ligand>
        <name>substrate</name>
    </ligand>
</feature>
<feature type="binding site" evidence="9">
    <location>
        <position position="275"/>
    </location>
    <ligand>
        <name>substrate</name>
    </ligand>
</feature>
<dbReference type="UniPathway" id="UPA00916">
    <property type="reaction ID" value="UER00889"/>
</dbReference>
<comment type="activity regulation">
    <text evidence="9">Activated by a monovalent cation that binds near, but not in, the active site. The most likely occupant of the site in vivo is potassium. Ion binding induces a conformational change that may alter substrate affinity.</text>
</comment>
<keyword evidence="8 9" id="KW-0119">Carbohydrate metabolism</keyword>
<dbReference type="Proteomes" id="UP000002748">
    <property type="component" value="Unassembled WGS sequence"/>
</dbReference>
<feature type="binding site" evidence="9">
    <location>
        <position position="184"/>
    </location>
    <ligand>
        <name>ATP</name>
        <dbReference type="ChEBI" id="CHEBI:30616"/>
    </ligand>
</feature>
<protein>
    <recommendedName>
        <fullName evidence="9">Ribokinase</fullName>
        <shortName evidence="9">RK</shortName>
        <ecNumber evidence="9">2.7.1.15</ecNumber>
    </recommendedName>
</protein>
<dbReference type="InterPro" id="IPR011611">
    <property type="entry name" value="PfkB_dom"/>
</dbReference>
<comment type="similarity">
    <text evidence="9">Belongs to the carbohydrate kinase PfkB family. Ribokinase subfamily.</text>
</comment>
<comment type="subcellular location">
    <subcellularLocation>
        <location evidence="9">Cytoplasm</location>
    </subcellularLocation>
    <subcellularLocation>
        <location evidence="9">Nucleus</location>
    </subcellularLocation>
</comment>
<dbReference type="GO" id="GO:0004747">
    <property type="term" value="F:ribokinase activity"/>
    <property type="evidence" value="ECO:0007669"/>
    <property type="project" value="UniProtKB-UniRule"/>
</dbReference>
<evidence type="ECO:0000256" key="9">
    <source>
        <dbReference type="HAMAP-Rule" id="MF_03215"/>
    </source>
</evidence>
<keyword evidence="6 9" id="KW-0460">Magnesium</keyword>
<comment type="caution">
    <text evidence="11">The sequence shown here is derived from an EMBL/GenBank/DDBJ whole genome shotgun (WGS) entry which is preliminary data.</text>
</comment>
<keyword evidence="5 9" id="KW-0067">ATP-binding</keyword>
<evidence type="ECO:0000256" key="4">
    <source>
        <dbReference type="ARBA" id="ARBA00022777"/>
    </source>
</evidence>
<feature type="binding site" evidence="9">
    <location>
        <position position="313"/>
    </location>
    <ligand>
        <name>K(+)</name>
        <dbReference type="ChEBI" id="CHEBI:29103"/>
    </ligand>
</feature>
<keyword evidence="7 9" id="KW-0630">Potassium</keyword>
<comment type="subunit">
    <text evidence="9">Homodimer.</text>
</comment>
<evidence type="ECO:0000313" key="12">
    <source>
        <dbReference type="Proteomes" id="UP000002748"/>
    </source>
</evidence>
<feature type="binding site" evidence="9">
    <location>
        <position position="315"/>
    </location>
    <ligand>
        <name>K(+)</name>
        <dbReference type="ChEBI" id="CHEBI:29103"/>
    </ligand>
</feature>
<evidence type="ECO:0000256" key="2">
    <source>
        <dbReference type="ARBA" id="ARBA00022723"/>
    </source>
</evidence>
<keyword evidence="9" id="KW-0539">Nucleus</keyword>
<dbReference type="RefSeq" id="XP_014180692.1">
    <property type="nucleotide sequence ID" value="XM_014325217.1"/>
</dbReference>
<evidence type="ECO:0000259" key="10">
    <source>
        <dbReference type="Pfam" id="PF00294"/>
    </source>
</evidence>
<keyword evidence="2 9" id="KW-0479">Metal-binding</keyword>
<dbReference type="HOGENOM" id="CLU_027634_2_1_1"/>
<dbReference type="VEuPathDB" id="FungiDB:A1Q1_02272"/>
<feature type="binding site" evidence="9">
    <location>
        <position position="271"/>
    </location>
    <ligand>
        <name>K(+)</name>
        <dbReference type="ChEBI" id="CHEBI:29103"/>
    </ligand>
</feature>
<dbReference type="AlphaFoldDB" id="J6F0P0"/>
<dbReference type="PANTHER" id="PTHR10584:SF166">
    <property type="entry name" value="RIBOKINASE"/>
    <property type="match status" value="1"/>
</dbReference>
<dbReference type="OrthoDB" id="415590at2759"/>
<dbReference type="Pfam" id="PF00294">
    <property type="entry name" value="PfkB"/>
    <property type="match status" value="1"/>
</dbReference>